<protein>
    <submittedName>
        <fullName evidence="1">Uncharacterized protein</fullName>
    </submittedName>
</protein>
<accession>A0A645J512</accession>
<proteinExistence type="predicted"/>
<comment type="caution">
    <text evidence="1">The sequence shown here is derived from an EMBL/GenBank/DDBJ whole genome shotgun (WGS) entry which is preliminary data.</text>
</comment>
<name>A0A645J512_9ZZZZ</name>
<organism evidence="1">
    <name type="scientific">bioreactor metagenome</name>
    <dbReference type="NCBI Taxonomy" id="1076179"/>
    <lineage>
        <taxon>unclassified sequences</taxon>
        <taxon>metagenomes</taxon>
        <taxon>ecological metagenomes</taxon>
    </lineage>
</organism>
<sequence>MLGKANGSKVMGGMPMLVFQAAAAQEIWLDVSFEQNDLNDIIEKANVEMERNFK</sequence>
<reference evidence="1" key="1">
    <citation type="submission" date="2019-08" db="EMBL/GenBank/DDBJ databases">
        <authorList>
            <person name="Kucharzyk K."/>
            <person name="Murdoch R.W."/>
            <person name="Higgins S."/>
            <person name="Loffler F."/>
        </authorList>
    </citation>
    <scope>NUCLEOTIDE SEQUENCE</scope>
</reference>
<dbReference type="Gene3D" id="3.40.50.720">
    <property type="entry name" value="NAD(P)-binding Rossmann-like Domain"/>
    <property type="match status" value="1"/>
</dbReference>
<dbReference type="AlphaFoldDB" id="A0A645J512"/>
<evidence type="ECO:0000313" key="1">
    <source>
        <dbReference type="EMBL" id="MPN58536.1"/>
    </source>
</evidence>
<gene>
    <name evidence="1" type="ORF">SDC9_206241</name>
</gene>
<dbReference type="EMBL" id="VSSQ01131339">
    <property type="protein sequence ID" value="MPN58536.1"/>
    <property type="molecule type" value="Genomic_DNA"/>
</dbReference>